<dbReference type="AlphaFoldDB" id="A0A942TG94"/>
<keyword evidence="3 6" id="KW-0731">Sigma factor</keyword>
<dbReference type="PANTHER" id="PTHR43133:SF60">
    <property type="entry name" value="RNA POLYMERASE SIGMA FACTOR SIGV"/>
    <property type="match status" value="1"/>
</dbReference>
<keyword evidence="5 6" id="KW-0804">Transcription</keyword>
<reference evidence="9 10" key="1">
    <citation type="submission" date="2021-05" db="EMBL/GenBank/DDBJ databases">
        <title>Novel Bacillus species.</title>
        <authorList>
            <person name="Liu G."/>
        </authorList>
    </citation>
    <scope>NUCLEOTIDE SEQUENCE [LARGE SCALE GENOMIC DNA]</scope>
    <source>
        <strain evidence="10">FJAT-49780</strain>
    </source>
</reference>
<keyword evidence="4 6" id="KW-0238">DNA-binding</keyword>
<evidence type="ECO:0000259" key="7">
    <source>
        <dbReference type="Pfam" id="PF04542"/>
    </source>
</evidence>
<dbReference type="InterPro" id="IPR000838">
    <property type="entry name" value="RNA_pol_sigma70_ECF_CS"/>
</dbReference>
<feature type="domain" description="RNA polymerase sigma factor 70 region 4 type 2" evidence="8">
    <location>
        <begin position="120"/>
        <end position="170"/>
    </location>
</feature>
<evidence type="ECO:0000256" key="4">
    <source>
        <dbReference type="ARBA" id="ARBA00023125"/>
    </source>
</evidence>
<dbReference type="SUPFAM" id="SSF88946">
    <property type="entry name" value="Sigma2 domain of RNA polymerase sigma factors"/>
    <property type="match status" value="1"/>
</dbReference>
<dbReference type="RefSeq" id="WP_213125380.1">
    <property type="nucleotide sequence ID" value="NZ_JAGYPG010000002.1"/>
</dbReference>
<evidence type="ECO:0000313" key="9">
    <source>
        <dbReference type="EMBL" id="MBS4196231.1"/>
    </source>
</evidence>
<name>A0A942TG94_9BACI</name>
<dbReference type="PROSITE" id="PS01063">
    <property type="entry name" value="SIGMA70_ECF"/>
    <property type="match status" value="1"/>
</dbReference>
<dbReference type="GO" id="GO:0016987">
    <property type="term" value="F:sigma factor activity"/>
    <property type="evidence" value="ECO:0007669"/>
    <property type="project" value="UniProtKB-KW"/>
</dbReference>
<dbReference type="Proteomes" id="UP000681414">
    <property type="component" value="Unassembled WGS sequence"/>
</dbReference>
<dbReference type="Pfam" id="PF08281">
    <property type="entry name" value="Sigma70_r4_2"/>
    <property type="match status" value="1"/>
</dbReference>
<dbReference type="GO" id="GO:0006950">
    <property type="term" value="P:response to stress"/>
    <property type="evidence" value="ECO:0007669"/>
    <property type="project" value="UniProtKB-ARBA"/>
</dbReference>
<dbReference type="Pfam" id="PF04542">
    <property type="entry name" value="Sigma70_r2"/>
    <property type="match status" value="1"/>
</dbReference>
<dbReference type="InterPro" id="IPR013325">
    <property type="entry name" value="RNA_pol_sigma_r2"/>
</dbReference>
<gene>
    <name evidence="9" type="ORF">KHA97_14280</name>
</gene>
<dbReference type="InterPro" id="IPR007627">
    <property type="entry name" value="RNA_pol_sigma70_r2"/>
</dbReference>
<dbReference type="InterPro" id="IPR039425">
    <property type="entry name" value="RNA_pol_sigma-70-like"/>
</dbReference>
<dbReference type="NCBIfam" id="TIGR02937">
    <property type="entry name" value="sigma70-ECF"/>
    <property type="match status" value="1"/>
</dbReference>
<sequence length="186" mass="21880">MFNFMKKDTLSHEERMRIAEELIDTYGKGMTSFAYTYLKDWGEAEEVVQEVFIIVYKKIDGYKGISSIKTWLYSITANKCKDVLKSSYKKRSVITDKIQLFVKDTESSTEDEYYKNINAEQLAQSIMDLPIKYREIIILYYYNDLNTEEISRLLDMSNSTVRSRLRRGRNLLKAKLEGGNEYYGQV</sequence>
<protein>
    <recommendedName>
        <fullName evidence="6">RNA polymerase sigma factor</fullName>
    </recommendedName>
</protein>
<dbReference type="CDD" id="cd06171">
    <property type="entry name" value="Sigma70_r4"/>
    <property type="match status" value="1"/>
</dbReference>
<dbReference type="GO" id="GO:0006352">
    <property type="term" value="P:DNA-templated transcription initiation"/>
    <property type="evidence" value="ECO:0007669"/>
    <property type="project" value="InterPro"/>
</dbReference>
<keyword evidence="2 6" id="KW-0805">Transcription regulation</keyword>
<dbReference type="PANTHER" id="PTHR43133">
    <property type="entry name" value="RNA POLYMERASE ECF-TYPE SIGMA FACTO"/>
    <property type="match status" value="1"/>
</dbReference>
<comment type="caution">
    <text evidence="9">The sequence shown here is derived from an EMBL/GenBank/DDBJ whole genome shotgun (WGS) entry which is preliminary data.</text>
</comment>
<dbReference type="GO" id="GO:0003677">
    <property type="term" value="F:DNA binding"/>
    <property type="evidence" value="ECO:0007669"/>
    <property type="project" value="UniProtKB-KW"/>
</dbReference>
<evidence type="ECO:0000256" key="6">
    <source>
        <dbReference type="RuleBase" id="RU000716"/>
    </source>
</evidence>
<dbReference type="InterPro" id="IPR036388">
    <property type="entry name" value="WH-like_DNA-bd_sf"/>
</dbReference>
<dbReference type="SUPFAM" id="SSF88659">
    <property type="entry name" value="Sigma3 and sigma4 domains of RNA polymerase sigma factors"/>
    <property type="match status" value="1"/>
</dbReference>
<feature type="domain" description="RNA polymerase sigma-70 region 2" evidence="7">
    <location>
        <begin position="22"/>
        <end position="86"/>
    </location>
</feature>
<evidence type="ECO:0000256" key="1">
    <source>
        <dbReference type="ARBA" id="ARBA00010641"/>
    </source>
</evidence>
<dbReference type="EMBL" id="JAGYPG010000002">
    <property type="protein sequence ID" value="MBS4196231.1"/>
    <property type="molecule type" value="Genomic_DNA"/>
</dbReference>
<comment type="similarity">
    <text evidence="1 6">Belongs to the sigma-70 factor family. ECF subfamily.</text>
</comment>
<organism evidence="9 10">
    <name type="scientific">Lederbergia citri</name>
    <dbReference type="NCBI Taxonomy" id="2833580"/>
    <lineage>
        <taxon>Bacteria</taxon>
        <taxon>Bacillati</taxon>
        <taxon>Bacillota</taxon>
        <taxon>Bacilli</taxon>
        <taxon>Bacillales</taxon>
        <taxon>Bacillaceae</taxon>
        <taxon>Lederbergia</taxon>
    </lineage>
</organism>
<dbReference type="Gene3D" id="1.10.1740.10">
    <property type="match status" value="1"/>
</dbReference>
<evidence type="ECO:0000259" key="8">
    <source>
        <dbReference type="Pfam" id="PF08281"/>
    </source>
</evidence>
<evidence type="ECO:0000256" key="3">
    <source>
        <dbReference type="ARBA" id="ARBA00023082"/>
    </source>
</evidence>
<evidence type="ECO:0000313" key="10">
    <source>
        <dbReference type="Proteomes" id="UP000681414"/>
    </source>
</evidence>
<dbReference type="InterPro" id="IPR013324">
    <property type="entry name" value="RNA_pol_sigma_r3/r4-like"/>
</dbReference>
<dbReference type="InterPro" id="IPR014284">
    <property type="entry name" value="RNA_pol_sigma-70_dom"/>
</dbReference>
<accession>A0A942TG94</accession>
<dbReference type="Gene3D" id="1.10.10.10">
    <property type="entry name" value="Winged helix-like DNA-binding domain superfamily/Winged helix DNA-binding domain"/>
    <property type="match status" value="1"/>
</dbReference>
<evidence type="ECO:0000256" key="5">
    <source>
        <dbReference type="ARBA" id="ARBA00023163"/>
    </source>
</evidence>
<proteinExistence type="inferred from homology"/>
<evidence type="ECO:0000256" key="2">
    <source>
        <dbReference type="ARBA" id="ARBA00023015"/>
    </source>
</evidence>
<keyword evidence="10" id="KW-1185">Reference proteome</keyword>
<dbReference type="InterPro" id="IPR013249">
    <property type="entry name" value="RNA_pol_sigma70_r4_t2"/>
</dbReference>